<dbReference type="AlphaFoldDB" id="A0A841J1P3"/>
<dbReference type="PANTHER" id="PTHR44196">
    <property type="entry name" value="DEHYDROGENASE/REDUCTASE SDR FAMILY MEMBER 7B"/>
    <property type="match status" value="1"/>
</dbReference>
<protein>
    <submittedName>
        <fullName evidence="4">Short-subunit dehydrogenase</fullName>
    </submittedName>
</protein>
<reference evidence="4 5" key="1">
    <citation type="submission" date="2020-08" db="EMBL/GenBank/DDBJ databases">
        <title>Genomic Encyclopedia of Type Strains, Phase IV (KMG-IV): sequencing the most valuable type-strain genomes for metagenomic binning, comparative biology and taxonomic classification.</title>
        <authorList>
            <person name="Goeker M."/>
        </authorList>
    </citation>
    <scope>NUCLEOTIDE SEQUENCE [LARGE SCALE GENOMIC DNA]</scope>
    <source>
        <strain evidence="4 5">DSM 102255</strain>
    </source>
</reference>
<accession>A0A841J1P3</accession>
<keyword evidence="2" id="KW-0560">Oxidoreductase</keyword>
<name>A0A841J1P3_9SPHN</name>
<dbReference type="GO" id="GO:0016020">
    <property type="term" value="C:membrane"/>
    <property type="evidence" value="ECO:0007669"/>
    <property type="project" value="TreeGrafter"/>
</dbReference>
<sequence>MSRLDGKHVVLTGAAGGLGTPVARMLREHGAHVTGIDRISSPACHDSLIADLSDESALTLLMDRLANDVPDIVINMAGVMSFGLHEAQDVSALALCYRVNLLAPSVIARAVVGPMRARGSGQIVNIGSALGAIPYPWFAAYSSSKAGLAGLSHALRRELAGTGIAVTHISPRAARTPFNSARVNRFLDITGMKADEPEQVARCIVRAILARRSTVTIGWMERIYTGLNTLAPGVIDRGIAPQIRRVNAEFS</sequence>
<dbReference type="CDD" id="cd05233">
    <property type="entry name" value="SDR_c"/>
    <property type="match status" value="1"/>
</dbReference>
<dbReference type="SUPFAM" id="SSF51735">
    <property type="entry name" value="NAD(P)-binding Rossmann-fold domains"/>
    <property type="match status" value="1"/>
</dbReference>
<comment type="caution">
    <text evidence="4">The sequence shown here is derived from an EMBL/GenBank/DDBJ whole genome shotgun (WGS) entry which is preliminary data.</text>
</comment>
<dbReference type="RefSeq" id="WP_184080848.1">
    <property type="nucleotide sequence ID" value="NZ_JACIJP010000003.1"/>
</dbReference>
<dbReference type="PRINTS" id="PR00081">
    <property type="entry name" value="GDHRDH"/>
</dbReference>
<evidence type="ECO:0000256" key="2">
    <source>
        <dbReference type="ARBA" id="ARBA00023002"/>
    </source>
</evidence>
<dbReference type="EMBL" id="JACIJP010000003">
    <property type="protein sequence ID" value="MBB6124624.1"/>
    <property type="molecule type" value="Genomic_DNA"/>
</dbReference>
<dbReference type="Gene3D" id="3.40.50.720">
    <property type="entry name" value="NAD(P)-binding Rossmann-like Domain"/>
    <property type="match status" value="1"/>
</dbReference>
<dbReference type="Proteomes" id="UP000552700">
    <property type="component" value="Unassembled WGS sequence"/>
</dbReference>
<gene>
    <name evidence="4" type="ORF">FHS92_002369</name>
</gene>
<dbReference type="InterPro" id="IPR020904">
    <property type="entry name" value="Sc_DH/Rdtase_CS"/>
</dbReference>
<evidence type="ECO:0000313" key="4">
    <source>
        <dbReference type="EMBL" id="MBB6124624.1"/>
    </source>
</evidence>
<proteinExistence type="inferred from homology"/>
<organism evidence="4 5">
    <name type="scientific">Sphingobium subterraneum</name>
    <dbReference type="NCBI Taxonomy" id="627688"/>
    <lineage>
        <taxon>Bacteria</taxon>
        <taxon>Pseudomonadati</taxon>
        <taxon>Pseudomonadota</taxon>
        <taxon>Alphaproteobacteria</taxon>
        <taxon>Sphingomonadales</taxon>
        <taxon>Sphingomonadaceae</taxon>
        <taxon>Sphingobium</taxon>
    </lineage>
</organism>
<dbReference type="InterPro" id="IPR036291">
    <property type="entry name" value="NAD(P)-bd_dom_sf"/>
</dbReference>
<dbReference type="GO" id="GO:0016491">
    <property type="term" value="F:oxidoreductase activity"/>
    <property type="evidence" value="ECO:0007669"/>
    <property type="project" value="UniProtKB-KW"/>
</dbReference>
<dbReference type="InterPro" id="IPR002347">
    <property type="entry name" value="SDR_fam"/>
</dbReference>
<evidence type="ECO:0000256" key="1">
    <source>
        <dbReference type="ARBA" id="ARBA00006484"/>
    </source>
</evidence>
<dbReference type="PROSITE" id="PS00061">
    <property type="entry name" value="ADH_SHORT"/>
    <property type="match status" value="1"/>
</dbReference>
<evidence type="ECO:0000313" key="5">
    <source>
        <dbReference type="Proteomes" id="UP000552700"/>
    </source>
</evidence>
<dbReference type="Pfam" id="PF00106">
    <property type="entry name" value="adh_short"/>
    <property type="match status" value="1"/>
</dbReference>
<dbReference type="PANTHER" id="PTHR44196:SF1">
    <property type="entry name" value="DEHYDROGENASE_REDUCTASE SDR FAMILY MEMBER 7B"/>
    <property type="match status" value="1"/>
</dbReference>
<keyword evidence="5" id="KW-1185">Reference proteome</keyword>
<dbReference type="PRINTS" id="PR00080">
    <property type="entry name" value="SDRFAMILY"/>
</dbReference>
<comment type="similarity">
    <text evidence="1 3">Belongs to the short-chain dehydrogenases/reductases (SDR) family.</text>
</comment>
<evidence type="ECO:0000256" key="3">
    <source>
        <dbReference type="RuleBase" id="RU000363"/>
    </source>
</evidence>